<evidence type="ECO:0000259" key="12">
    <source>
        <dbReference type="Pfam" id="PF01408"/>
    </source>
</evidence>
<evidence type="ECO:0000256" key="3">
    <source>
        <dbReference type="ARBA" id="ARBA00038853"/>
    </source>
</evidence>
<dbReference type="GO" id="GO:0047837">
    <property type="term" value="F:D-xylose 1-dehydrogenase (NADP+) activity"/>
    <property type="evidence" value="ECO:0007669"/>
    <property type="project" value="UniProtKB-EC"/>
</dbReference>
<evidence type="ECO:0000256" key="9">
    <source>
        <dbReference type="ARBA" id="ARBA00047423"/>
    </source>
</evidence>
<evidence type="ECO:0000256" key="6">
    <source>
        <dbReference type="ARBA" id="ARBA00042926"/>
    </source>
</evidence>
<organism evidence="14 15">
    <name type="scientific">Chionoecetes opilio</name>
    <name type="common">Atlantic snow crab</name>
    <name type="synonym">Cancer opilio</name>
    <dbReference type="NCBI Taxonomy" id="41210"/>
    <lineage>
        <taxon>Eukaryota</taxon>
        <taxon>Metazoa</taxon>
        <taxon>Ecdysozoa</taxon>
        <taxon>Arthropoda</taxon>
        <taxon>Crustacea</taxon>
        <taxon>Multicrustacea</taxon>
        <taxon>Malacostraca</taxon>
        <taxon>Eumalacostraca</taxon>
        <taxon>Eucarida</taxon>
        <taxon>Decapoda</taxon>
        <taxon>Pleocyemata</taxon>
        <taxon>Brachyura</taxon>
        <taxon>Eubrachyura</taxon>
        <taxon>Majoidea</taxon>
        <taxon>Majidae</taxon>
        <taxon>Chionoecetes</taxon>
    </lineage>
</organism>
<dbReference type="InterPro" id="IPR050984">
    <property type="entry name" value="Gfo/Idh/MocA_domain"/>
</dbReference>
<dbReference type="EMBL" id="JACEEZ010014367">
    <property type="protein sequence ID" value="KAG0719545.1"/>
    <property type="molecule type" value="Genomic_DNA"/>
</dbReference>
<keyword evidence="2" id="KW-0560">Oxidoreductase</keyword>
<dbReference type="Gene3D" id="3.40.50.720">
    <property type="entry name" value="NAD(P)-binding Rossmann-like Domain"/>
    <property type="match status" value="1"/>
</dbReference>
<feature type="signal peptide" evidence="11">
    <location>
        <begin position="1"/>
        <end position="20"/>
    </location>
</feature>
<evidence type="ECO:0000313" key="15">
    <source>
        <dbReference type="Proteomes" id="UP000770661"/>
    </source>
</evidence>
<dbReference type="InterPro" id="IPR036291">
    <property type="entry name" value="NAD(P)-bd_dom_sf"/>
</dbReference>
<keyword evidence="15" id="KW-1185">Reference proteome</keyword>
<feature type="domain" description="GFO/IDH/MocA-like oxidoreductase" evidence="13">
    <location>
        <begin position="132"/>
        <end position="247"/>
    </location>
</feature>
<dbReference type="Pfam" id="PF22725">
    <property type="entry name" value="GFO_IDH_MocA_C3"/>
    <property type="match status" value="1"/>
</dbReference>
<comment type="catalytic activity">
    <reaction evidence="10">
        <text>D-xylose + NADP(+) = D-xylono-1,5-lactone + NADPH + H(+)</text>
        <dbReference type="Rhea" id="RHEA:22000"/>
        <dbReference type="ChEBI" id="CHEBI:15378"/>
        <dbReference type="ChEBI" id="CHEBI:15867"/>
        <dbReference type="ChEBI" id="CHEBI:53455"/>
        <dbReference type="ChEBI" id="CHEBI:57783"/>
        <dbReference type="ChEBI" id="CHEBI:58349"/>
        <dbReference type="EC" id="1.1.1.179"/>
    </reaction>
</comment>
<dbReference type="GO" id="GO:0000166">
    <property type="term" value="F:nucleotide binding"/>
    <property type="evidence" value="ECO:0007669"/>
    <property type="project" value="InterPro"/>
</dbReference>
<evidence type="ECO:0000256" key="1">
    <source>
        <dbReference type="ARBA" id="ARBA00010928"/>
    </source>
</evidence>
<proteinExistence type="inferred from homology"/>
<keyword evidence="11" id="KW-0732">Signal</keyword>
<feature type="domain" description="Gfo/Idh/MocA-like oxidoreductase N-terminal" evidence="12">
    <location>
        <begin position="4"/>
        <end position="121"/>
    </location>
</feature>
<dbReference type="EC" id="1.3.1.20" evidence="3"/>
<evidence type="ECO:0000256" key="8">
    <source>
        <dbReference type="ARBA" id="ARBA00043025"/>
    </source>
</evidence>
<reference evidence="14" key="1">
    <citation type="submission" date="2020-07" db="EMBL/GenBank/DDBJ databases">
        <title>The High-quality genome of the commercially important snow crab, Chionoecetes opilio.</title>
        <authorList>
            <person name="Jeong J.-H."/>
            <person name="Ryu S."/>
        </authorList>
    </citation>
    <scope>NUCLEOTIDE SEQUENCE</scope>
    <source>
        <strain evidence="14">MADBK_172401_WGS</strain>
        <tissue evidence="14">Digestive gland</tissue>
    </source>
</reference>
<accession>A0A8J4Y1P1</accession>
<evidence type="ECO:0000256" key="2">
    <source>
        <dbReference type="ARBA" id="ARBA00023002"/>
    </source>
</evidence>
<dbReference type="PROSITE" id="PS51257">
    <property type="entry name" value="PROKAR_LIPOPROTEIN"/>
    <property type="match status" value="1"/>
</dbReference>
<sequence>MATRWGIISVGMISCDFAAAVQLLPKEEHQVVAVAARSLQDAKNFAAKYGIEKAYGSYSEMAKDPNVDVVYIGTTHICHLPVSSQMLKAGKPVLCEKPLCMNVRETQQLVQTARECGVFLMEAVFSRFFPAYKELSRRLQDGEIGEVVQVIASLGKNLIHLDKLKHPETGGGTTLSLGIYPIQVASLAMGGDKPLKVVAGGHLIDQGVEVTTSACLVYSKGRVASLSASIKADLPSEAFIVGTKGTIKIPYPMWCPERLEGPWGTSSHPLPKTLHSFNFENSQGLLYEAMEVRRCLKEGLLESTGMPHAESITLAEIMEQIRTQVGTVYPQDTV</sequence>
<evidence type="ECO:0000313" key="14">
    <source>
        <dbReference type="EMBL" id="KAG0719545.1"/>
    </source>
</evidence>
<comment type="catalytic activity">
    <reaction evidence="9">
        <text>(1R,2R)-1,2-dihydrobenzene-1,2-diol + NADP(+) = catechol + NADPH + H(+)</text>
        <dbReference type="Rhea" id="RHEA:16729"/>
        <dbReference type="ChEBI" id="CHEBI:10702"/>
        <dbReference type="ChEBI" id="CHEBI:15378"/>
        <dbReference type="ChEBI" id="CHEBI:18135"/>
        <dbReference type="ChEBI" id="CHEBI:57783"/>
        <dbReference type="ChEBI" id="CHEBI:58349"/>
        <dbReference type="EC" id="1.3.1.20"/>
    </reaction>
</comment>
<dbReference type="Gene3D" id="3.30.360.10">
    <property type="entry name" value="Dihydrodipicolinate Reductase, domain 2"/>
    <property type="match status" value="1"/>
</dbReference>
<gene>
    <name evidence="14" type="primary">DHDH</name>
    <name evidence="14" type="ORF">GWK47_050243</name>
</gene>
<dbReference type="EC" id="1.1.1.179" evidence="4"/>
<feature type="chain" id="PRO_5035162564" description="Trans-1,2-dihydrobenzene-1,2-diol dehydrogenase" evidence="11">
    <location>
        <begin position="21"/>
        <end position="334"/>
    </location>
</feature>
<dbReference type="Pfam" id="PF01408">
    <property type="entry name" value="GFO_IDH_MocA"/>
    <property type="match status" value="1"/>
</dbReference>
<dbReference type="SUPFAM" id="SSF55347">
    <property type="entry name" value="Glyceraldehyde-3-phosphate dehydrogenase-like, C-terminal domain"/>
    <property type="match status" value="1"/>
</dbReference>
<dbReference type="InterPro" id="IPR055170">
    <property type="entry name" value="GFO_IDH_MocA-like_dom"/>
</dbReference>
<evidence type="ECO:0000256" key="11">
    <source>
        <dbReference type="SAM" id="SignalP"/>
    </source>
</evidence>
<evidence type="ECO:0000256" key="7">
    <source>
        <dbReference type="ARBA" id="ARBA00042988"/>
    </source>
</evidence>
<dbReference type="OrthoDB" id="2129491at2759"/>
<evidence type="ECO:0000259" key="13">
    <source>
        <dbReference type="Pfam" id="PF22725"/>
    </source>
</evidence>
<comment type="similarity">
    <text evidence="1">Belongs to the Gfo/Idh/MocA family.</text>
</comment>
<dbReference type="PANTHER" id="PTHR22604:SF105">
    <property type="entry name" value="TRANS-1,2-DIHYDROBENZENE-1,2-DIOL DEHYDROGENASE"/>
    <property type="match status" value="1"/>
</dbReference>
<dbReference type="InterPro" id="IPR000683">
    <property type="entry name" value="Gfo/Idh/MocA-like_OxRdtase_N"/>
</dbReference>
<dbReference type="Proteomes" id="UP000770661">
    <property type="component" value="Unassembled WGS sequence"/>
</dbReference>
<evidence type="ECO:0000256" key="5">
    <source>
        <dbReference type="ARBA" id="ARBA00040603"/>
    </source>
</evidence>
<evidence type="ECO:0000256" key="10">
    <source>
        <dbReference type="ARBA" id="ARBA00049233"/>
    </source>
</evidence>
<protein>
    <recommendedName>
        <fullName evidence="5">Trans-1,2-dihydrobenzene-1,2-diol dehydrogenase</fullName>
        <ecNumber evidence="4">1.1.1.179</ecNumber>
        <ecNumber evidence="3">1.3.1.20</ecNumber>
    </recommendedName>
    <alternativeName>
        <fullName evidence="8">D-xylose 1-dehydrogenase</fullName>
    </alternativeName>
    <alternativeName>
        <fullName evidence="7">D-xylose-NADP dehydrogenase</fullName>
    </alternativeName>
    <alternativeName>
        <fullName evidence="6">Dimeric dihydrodiol dehydrogenase</fullName>
    </alternativeName>
</protein>
<dbReference type="AlphaFoldDB" id="A0A8J4Y1P1"/>
<dbReference type="SUPFAM" id="SSF51735">
    <property type="entry name" value="NAD(P)-binding Rossmann-fold domains"/>
    <property type="match status" value="1"/>
</dbReference>
<comment type="caution">
    <text evidence="14">The sequence shown here is derived from an EMBL/GenBank/DDBJ whole genome shotgun (WGS) entry which is preliminary data.</text>
</comment>
<dbReference type="PANTHER" id="PTHR22604">
    <property type="entry name" value="OXIDOREDUCTASES"/>
    <property type="match status" value="1"/>
</dbReference>
<evidence type="ECO:0000256" key="4">
    <source>
        <dbReference type="ARBA" id="ARBA00038984"/>
    </source>
</evidence>
<name>A0A8J4Y1P1_CHIOP</name>
<dbReference type="GO" id="GO:0047115">
    <property type="term" value="F:trans-1,2-dihydrobenzene-1,2-diol dehydrogenase activity"/>
    <property type="evidence" value="ECO:0007669"/>
    <property type="project" value="UniProtKB-EC"/>
</dbReference>